<sequence length="428" mass="47935">MNLPSFIRSIKFRFIVSIIIVLLLNTSITNGILVGIETLGISFNETVGLWVNNMTNVLLTTAIVYFLLEYFILRPIRKIQKKIQQFEDGDTTVRITMDKNDEISSLGRQVNHFFENIDRLETSREHQLEVMEREAKSINERIDQLTSGIDQTEEMSNAISSHSQNALATFEETTSVSDSLNDGMEYISSTLSHLNQSLQTMTENANIGKEHITDVTSSIQTVSSRSNDMSESLHKLSKDMNSINDIVALINDISEQTNLLALNASIEAARAGEHGKGFEVVANEVRKLAERSVEATQQISTTVSSILNDVELNVSKAKDGAETIDSSIEKIEDMSEQFENIIQNVFTNTQAIEDISSNIHSMTDSSKEIASAMQTETASTEKMVDQLVEMNRWIENQSSELDNIRDSVSQLHDSFHSLDDENIKSETH</sequence>
<evidence type="ECO:0000259" key="9">
    <source>
        <dbReference type="PROSITE" id="PS50111"/>
    </source>
</evidence>
<dbReference type="PANTHER" id="PTHR32089">
    <property type="entry name" value="METHYL-ACCEPTING CHEMOTAXIS PROTEIN MCPB"/>
    <property type="match status" value="1"/>
</dbReference>
<proteinExistence type="inferred from homology"/>
<evidence type="ECO:0000256" key="3">
    <source>
        <dbReference type="ARBA" id="ARBA00023136"/>
    </source>
</evidence>
<feature type="domain" description="Methyl-accepting transducer" evidence="9">
    <location>
        <begin position="141"/>
        <end position="384"/>
    </location>
</feature>
<keyword evidence="12" id="KW-1185">Reference proteome</keyword>
<keyword evidence="3 8" id="KW-0472">Membrane</keyword>
<evidence type="ECO:0000256" key="5">
    <source>
        <dbReference type="ARBA" id="ARBA00029447"/>
    </source>
</evidence>
<evidence type="ECO:0000256" key="7">
    <source>
        <dbReference type="SAM" id="Coils"/>
    </source>
</evidence>
<dbReference type="GO" id="GO:0007165">
    <property type="term" value="P:signal transduction"/>
    <property type="evidence" value="ECO:0007669"/>
    <property type="project" value="UniProtKB-KW"/>
</dbReference>
<evidence type="ECO:0000259" key="10">
    <source>
        <dbReference type="PROSITE" id="PS50885"/>
    </source>
</evidence>
<evidence type="ECO:0000256" key="1">
    <source>
        <dbReference type="ARBA" id="ARBA00004236"/>
    </source>
</evidence>
<feature type="transmembrane region" description="Helical" evidence="8">
    <location>
        <begin position="12"/>
        <end position="34"/>
    </location>
</feature>
<gene>
    <name evidence="11" type="ORF">HNQ41_002571</name>
</gene>
<dbReference type="PROSITE" id="PS50111">
    <property type="entry name" value="CHEMOTAXIS_TRANSDUC_2"/>
    <property type="match status" value="1"/>
</dbReference>
<dbReference type="AlphaFoldDB" id="A0A840QS73"/>
<dbReference type="PRINTS" id="PR00260">
    <property type="entry name" value="CHEMTRNSDUCR"/>
</dbReference>
<reference evidence="11 12" key="1">
    <citation type="submission" date="2020-08" db="EMBL/GenBank/DDBJ databases">
        <title>Genomic Encyclopedia of Type Strains, Phase IV (KMG-IV): sequencing the most valuable type-strain genomes for metagenomic binning, comparative biology and taxonomic classification.</title>
        <authorList>
            <person name="Goeker M."/>
        </authorList>
    </citation>
    <scope>NUCLEOTIDE SEQUENCE [LARGE SCALE GENOMIC DNA]</scope>
    <source>
        <strain evidence="11 12">DSM 24696</strain>
    </source>
</reference>
<feature type="transmembrane region" description="Helical" evidence="8">
    <location>
        <begin position="54"/>
        <end position="73"/>
    </location>
</feature>
<dbReference type="InterPro" id="IPR003660">
    <property type="entry name" value="HAMP_dom"/>
</dbReference>
<dbReference type="RefSeq" id="WP_184664781.1">
    <property type="nucleotide sequence ID" value="NZ_JACHHB010000012.1"/>
</dbReference>
<dbReference type="PROSITE" id="PS50885">
    <property type="entry name" value="HAMP"/>
    <property type="match status" value="1"/>
</dbReference>
<dbReference type="InterPro" id="IPR004090">
    <property type="entry name" value="Chemotax_Me-accpt_rcpt"/>
</dbReference>
<dbReference type="SMART" id="SM00304">
    <property type="entry name" value="HAMP"/>
    <property type="match status" value="1"/>
</dbReference>
<dbReference type="GO" id="GO:0005886">
    <property type="term" value="C:plasma membrane"/>
    <property type="evidence" value="ECO:0007669"/>
    <property type="project" value="UniProtKB-SubCell"/>
</dbReference>
<dbReference type="Proteomes" id="UP000551878">
    <property type="component" value="Unassembled WGS sequence"/>
</dbReference>
<dbReference type="SUPFAM" id="SSF58104">
    <property type="entry name" value="Methyl-accepting chemotaxis protein (MCP) signaling domain"/>
    <property type="match status" value="1"/>
</dbReference>
<comment type="similarity">
    <text evidence="5">Belongs to the methyl-accepting chemotaxis (MCP) protein family.</text>
</comment>
<comment type="caution">
    <text evidence="11">The sequence shown here is derived from an EMBL/GenBank/DDBJ whole genome shotgun (WGS) entry which is preliminary data.</text>
</comment>
<keyword evidence="4 6" id="KW-0807">Transducer</keyword>
<dbReference type="GO" id="GO:0006935">
    <property type="term" value="P:chemotaxis"/>
    <property type="evidence" value="ECO:0007669"/>
    <property type="project" value="InterPro"/>
</dbReference>
<dbReference type="SMART" id="SM00283">
    <property type="entry name" value="MA"/>
    <property type="match status" value="1"/>
</dbReference>
<keyword evidence="8" id="KW-0812">Transmembrane</keyword>
<dbReference type="Gene3D" id="6.10.340.10">
    <property type="match status" value="1"/>
</dbReference>
<accession>A0A840QS73</accession>
<evidence type="ECO:0000313" key="11">
    <source>
        <dbReference type="EMBL" id="MBB5174356.1"/>
    </source>
</evidence>
<feature type="coiled-coil region" evidence="7">
    <location>
        <begin position="128"/>
        <end position="155"/>
    </location>
</feature>
<comment type="subcellular location">
    <subcellularLocation>
        <location evidence="1">Cell membrane</location>
    </subcellularLocation>
</comment>
<evidence type="ECO:0000256" key="6">
    <source>
        <dbReference type="PROSITE-ProRule" id="PRU00284"/>
    </source>
</evidence>
<evidence type="ECO:0000256" key="2">
    <source>
        <dbReference type="ARBA" id="ARBA00022475"/>
    </source>
</evidence>
<dbReference type="Pfam" id="PF00672">
    <property type="entry name" value="HAMP"/>
    <property type="match status" value="1"/>
</dbReference>
<dbReference type="InterPro" id="IPR004089">
    <property type="entry name" value="MCPsignal_dom"/>
</dbReference>
<feature type="domain" description="HAMP" evidence="10">
    <location>
        <begin position="70"/>
        <end position="122"/>
    </location>
</feature>
<dbReference type="PANTHER" id="PTHR32089:SF112">
    <property type="entry name" value="LYSOZYME-LIKE PROTEIN-RELATED"/>
    <property type="match status" value="1"/>
</dbReference>
<dbReference type="Pfam" id="PF00015">
    <property type="entry name" value="MCPsignal"/>
    <property type="match status" value="1"/>
</dbReference>
<dbReference type="CDD" id="cd06225">
    <property type="entry name" value="HAMP"/>
    <property type="match status" value="1"/>
</dbReference>
<keyword evidence="2" id="KW-1003">Cell membrane</keyword>
<evidence type="ECO:0000256" key="8">
    <source>
        <dbReference type="SAM" id="Phobius"/>
    </source>
</evidence>
<dbReference type="GO" id="GO:0004888">
    <property type="term" value="F:transmembrane signaling receptor activity"/>
    <property type="evidence" value="ECO:0007669"/>
    <property type="project" value="InterPro"/>
</dbReference>
<protein>
    <submittedName>
        <fullName evidence="11">Methyl-accepting chemotaxis protein</fullName>
    </submittedName>
</protein>
<dbReference type="Gene3D" id="1.10.287.950">
    <property type="entry name" value="Methyl-accepting chemotaxis protein"/>
    <property type="match status" value="1"/>
</dbReference>
<organism evidence="11 12">
    <name type="scientific">Texcoconibacillus texcoconensis</name>
    <dbReference type="NCBI Taxonomy" id="1095777"/>
    <lineage>
        <taxon>Bacteria</taxon>
        <taxon>Bacillati</taxon>
        <taxon>Bacillota</taxon>
        <taxon>Bacilli</taxon>
        <taxon>Bacillales</taxon>
        <taxon>Bacillaceae</taxon>
        <taxon>Texcoconibacillus</taxon>
    </lineage>
</organism>
<evidence type="ECO:0000256" key="4">
    <source>
        <dbReference type="ARBA" id="ARBA00023224"/>
    </source>
</evidence>
<keyword evidence="7" id="KW-0175">Coiled coil</keyword>
<keyword evidence="8" id="KW-1133">Transmembrane helix</keyword>
<name>A0A840QS73_9BACI</name>
<dbReference type="EMBL" id="JACHHB010000012">
    <property type="protein sequence ID" value="MBB5174356.1"/>
    <property type="molecule type" value="Genomic_DNA"/>
</dbReference>
<evidence type="ECO:0000313" key="12">
    <source>
        <dbReference type="Proteomes" id="UP000551878"/>
    </source>
</evidence>